<dbReference type="Gene3D" id="3.40.50.2300">
    <property type="match status" value="1"/>
</dbReference>
<dbReference type="Proteomes" id="UP000186079">
    <property type="component" value="Unassembled WGS sequence"/>
</dbReference>
<keyword evidence="2" id="KW-0238">DNA-binding</keyword>
<dbReference type="SMART" id="SM00267">
    <property type="entry name" value="GGDEF"/>
    <property type="match status" value="1"/>
</dbReference>
<feature type="domain" description="GGDEF" evidence="6">
    <location>
        <begin position="183"/>
        <end position="318"/>
    </location>
</feature>
<dbReference type="InterPro" id="IPR043128">
    <property type="entry name" value="Rev_trsase/Diguanyl_cyclase"/>
</dbReference>
<dbReference type="InterPro" id="IPR029787">
    <property type="entry name" value="Nucleotide_cyclase"/>
</dbReference>
<proteinExistence type="predicted"/>
<gene>
    <name evidence="7" type="ORF">SAMN05421672_10663</name>
</gene>
<dbReference type="PANTHER" id="PTHR43214">
    <property type="entry name" value="TWO-COMPONENT RESPONSE REGULATOR"/>
    <property type="match status" value="1"/>
</dbReference>
<dbReference type="InterPro" id="IPR000160">
    <property type="entry name" value="GGDEF_dom"/>
</dbReference>
<protein>
    <submittedName>
        <fullName evidence="7">Response regulator receiver modulated diguanylate cyclase</fullName>
    </submittedName>
</protein>
<dbReference type="PROSITE" id="PS50887">
    <property type="entry name" value="GGDEF"/>
    <property type="match status" value="1"/>
</dbReference>
<organism evidence="7 8">
    <name type="scientific">Pseudomonas flexibilis</name>
    <dbReference type="NCBI Taxonomy" id="706570"/>
    <lineage>
        <taxon>Bacteria</taxon>
        <taxon>Pseudomonadati</taxon>
        <taxon>Pseudomonadota</taxon>
        <taxon>Gammaproteobacteria</taxon>
        <taxon>Pseudomonadales</taxon>
        <taxon>Pseudomonadaceae</taxon>
        <taxon>Pseudomonas</taxon>
    </lineage>
</organism>
<dbReference type="GO" id="GO:0000160">
    <property type="term" value="P:phosphorelay signal transduction system"/>
    <property type="evidence" value="ECO:0007669"/>
    <property type="project" value="InterPro"/>
</dbReference>
<dbReference type="SUPFAM" id="SSF52172">
    <property type="entry name" value="CheY-like"/>
    <property type="match status" value="1"/>
</dbReference>
<dbReference type="Gene3D" id="3.30.70.270">
    <property type="match status" value="1"/>
</dbReference>
<dbReference type="SMART" id="SM00448">
    <property type="entry name" value="REC"/>
    <property type="match status" value="1"/>
</dbReference>
<dbReference type="PROSITE" id="PS50110">
    <property type="entry name" value="RESPONSE_REGULATORY"/>
    <property type="match status" value="1"/>
</dbReference>
<dbReference type="GO" id="GO:0003677">
    <property type="term" value="F:DNA binding"/>
    <property type="evidence" value="ECO:0007669"/>
    <property type="project" value="UniProtKB-KW"/>
</dbReference>
<evidence type="ECO:0000313" key="8">
    <source>
        <dbReference type="Proteomes" id="UP000186079"/>
    </source>
</evidence>
<dbReference type="InterPro" id="IPR001789">
    <property type="entry name" value="Sig_transdc_resp-reg_receiver"/>
</dbReference>
<evidence type="ECO:0000256" key="2">
    <source>
        <dbReference type="ARBA" id="ARBA00023125"/>
    </source>
</evidence>
<dbReference type="InterPro" id="IPR011006">
    <property type="entry name" value="CheY-like_superfamily"/>
</dbReference>
<dbReference type="Pfam" id="PF00990">
    <property type="entry name" value="GGDEF"/>
    <property type="match status" value="1"/>
</dbReference>
<reference evidence="7 8" key="1">
    <citation type="submission" date="2017-01" db="EMBL/GenBank/DDBJ databases">
        <authorList>
            <person name="Mah S.A."/>
            <person name="Swanson W.J."/>
            <person name="Moy G.W."/>
            <person name="Vacquier V.D."/>
        </authorList>
    </citation>
    <scope>NUCLEOTIDE SEQUENCE [LARGE SCALE GENOMIC DNA]</scope>
    <source>
        <strain evidence="7 8">ATCC 29606</strain>
    </source>
</reference>
<sequence>MPNPQVSILVVDDTKFSSALIGRALTQAGYRDVRFASSAGEALRQLEERPAGILLADWLMPEIDGLELTARVRQQDEMSDHYTYIMLLTGREGESDLGEAFARGVDDFISKAKIHEQLIPRVLAGDRLCNTLQRLLQENHQLTQSFTNLEQRNQVDPLTGLGNTRCLQLKLADCLRELESRGGAFCLLLIGVPQLPGLRDRHGEALYRELLTGIARRLQQLVRPLDVLARLDDGHFALIALLDRLEEGAVNSFRRLADNLNRQAFRTRDGAFELHADIALLGVDSRALPQTPDQLLAQASELLAQNSPEGEMRIRQLG</sequence>
<dbReference type="SUPFAM" id="SSF55073">
    <property type="entry name" value="Nucleotide cyclase"/>
    <property type="match status" value="1"/>
</dbReference>
<dbReference type="AlphaFoldDB" id="A0A1N6SM20"/>
<dbReference type="Pfam" id="PF00072">
    <property type="entry name" value="Response_reg"/>
    <property type="match status" value="1"/>
</dbReference>
<evidence type="ECO:0000259" key="6">
    <source>
        <dbReference type="PROSITE" id="PS50887"/>
    </source>
</evidence>
<keyword evidence="3" id="KW-0804">Transcription</keyword>
<dbReference type="NCBIfam" id="TIGR00254">
    <property type="entry name" value="GGDEF"/>
    <property type="match status" value="1"/>
</dbReference>
<dbReference type="RefSeq" id="WP_052199759.1">
    <property type="nucleotide sequence ID" value="NZ_FTMC01000006.1"/>
</dbReference>
<evidence type="ECO:0000313" key="7">
    <source>
        <dbReference type="EMBL" id="SIQ42067.1"/>
    </source>
</evidence>
<dbReference type="InterPro" id="IPR039420">
    <property type="entry name" value="WalR-like"/>
</dbReference>
<keyword evidence="4" id="KW-0597">Phosphoprotein</keyword>
<keyword evidence="1" id="KW-0805">Transcription regulation</keyword>
<evidence type="ECO:0000256" key="3">
    <source>
        <dbReference type="ARBA" id="ARBA00023163"/>
    </source>
</evidence>
<dbReference type="EMBL" id="FTMC01000006">
    <property type="protein sequence ID" value="SIQ42067.1"/>
    <property type="molecule type" value="Genomic_DNA"/>
</dbReference>
<accession>A0A1N6SM20</accession>
<evidence type="ECO:0000259" key="5">
    <source>
        <dbReference type="PROSITE" id="PS50110"/>
    </source>
</evidence>
<evidence type="ECO:0000256" key="1">
    <source>
        <dbReference type="ARBA" id="ARBA00023015"/>
    </source>
</evidence>
<name>A0A1N6SM20_9PSED</name>
<dbReference type="CDD" id="cd17574">
    <property type="entry name" value="REC_OmpR"/>
    <property type="match status" value="1"/>
</dbReference>
<feature type="domain" description="Response regulatory" evidence="5">
    <location>
        <begin position="7"/>
        <end position="126"/>
    </location>
</feature>
<feature type="modified residue" description="4-aspartylphosphate" evidence="4">
    <location>
        <position position="57"/>
    </location>
</feature>
<evidence type="ECO:0000256" key="4">
    <source>
        <dbReference type="PROSITE-ProRule" id="PRU00169"/>
    </source>
</evidence>
<dbReference type="PANTHER" id="PTHR43214:SF41">
    <property type="entry name" value="NITRATE_NITRITE RESPONSE REGULATOR PROTEIN NARP"/>
    <property type="match status" value="1"/>
</dbReference>